<dbReference type="Proteomes" id="UP001044222">
    <property type="component" value="Unassembled WGS sequence"/>
</dbReference>
<evidence type="ECO:0000313" key="2">
    <source>
        <dbReference type="EMBL" id="KAG5848130.1"/>
    </source>
</evidence>
<dbReference type="PANTHER" id="PTHR33767">
    <property type="entry name" value="LEUCINE RICH ADAPTOR PROTEIN 1-LIKE"/>
    <property type="match status" value="1"/>
</dbReference>
<evidence type="ECO:0000256" key="1">
    <source>
        <dbReference type="SAM" id="MobiDB-lite"/>
    </source>
</evidence>
<dbReference type="InterPro" id="IPR037443">
    <property type="entry name" value="LURAP1"/>
</dbReference>
<keyword evidence="3" id="KW-1185">Reference proteome</keyword>
<dbReference type="PANTHER" id="PTHR33767:SF1">
    <property type="entry name" value="LEUCINE RICH ADAPTOR PROTEIN 1-LIKE"/>
    <property type="match status" value="1"/>
</dbReference>
<feature type="region of interest" description="Disordered" evidence="1">
    <location>
        <begin position="129"/>
        <end position="214"/>
    </location>
</feature>
<sequence length="276" mass="29781">MVTARSCVRVITCCSNISHILPDPQLFCAMGDKCGLDFKDIETKLGRKIPESLARSITEGRLEGTMDEKPVTPSVPFNQESTNASVRLQRKMTFLKQEMARLRAMDIELMQQLLTINDGIESIKWVMEERGPGGQPGRQPGGESVQPVGEPGGLAGGQLRQPAAGQRRAGRRLRGQLPGHAGGGPPACGAGRVLRPARRPGRPGQDRPAQGQGGELGRVLLLRVTRAPGRFENCRGVPRRWVAPLMLLGLWGAVGSQPGFLRRSEVTGSEHIIGPP</sequence>
<organism evidence="2 3">
    <name type="scientific">Anguilla anguilla</name>
    <name type="common">European freshwater eel</name>
    <name type="synonym">Muraena anguilla</name>
    <dbReference type="NCBI Taxonomy" id="7936"/>
    <lineage>
        <taxon>Eukaryota</taxon>
        <taxon>Metazoa</taxon>
        <taxon>Chordata</taxon>
        <taxon>Craniata</taxon>
        <taxon>Vertebrata</taxon>
        <taxon>Euteleostomi</taxon>
        <taxon>Actinopterygii</taxon>
        <taxon>Neopterygii</taxon>
        <taxon>Teleostei</taxon>
        <taxon>Anguilliformes</taxon>
        <taxon>Anguillidae</taxon>
        <taxon>Anguilla</taxon>
    </lineage>
</organism>
<dbReference type="GO" id="GO:0043123">
    <property type="term" value="P:positive regulation of canonical NF-kappaB signal transduction"/>
    <property type="evidence" value="ECO:0007669"/>
    <property type="project" value="InterPro"/>
</dbReference>
<proteinExistence type="predicted"/>
<name>A0A9D3RYQ1_ANGAN</name>
<comment type="caution">
    <text evidence="2">The sequence shown here is derived from an EMBL/GenBank/DDBJ whole genome shotgun (WGS) entry which is preliminary data.</text>
</comment>
<dbReference type="Pfam" id="PF14854">
    <property type="entry name" value="LURAP"/>
    <property type="match status" value="1"/>
</dbReference>
<accession>A0A9D3RYQ1</accession>
<gene>
    <name evidence="2" type="ORF">ANANG_G00095120</name>
</gene>
<evidence type="ECO:0000313" key="3">
    <source>
        <dbReference type="Proteomes" id="UP001044222"/>
    </source>
</evidence>
<dbReference type="EMBL" id="JAFIRN010000005">
    <property type="protein sequence ID" value="KAG5848130.1"/>
    <property type="molecule type" value="Genomic_DNA"/>
</dbReference>
<dbReference type="InterPro" id="IPR039499">
    <property type="entry name" value="LURA1/LRA25"/>
</dbReference>
<reference evidence="2" key="1">
    <citation type="submission" date="2021-01" db="EMBL/GenBank/DDBJ databases">
        <title>A chromosome-scale assembly of European eel, Anguilla anguilla.</title>
        <authorList>
            <person name="Henkel C."/>
            <person name="Jong-Raadsen S.A."/>
            <person name="Dufour S."/>
            <person name="Weltzien F.-A."/>
            <person name="Palstra A.P."/>
            <person name="Pelster B."/>
            <person name="Spaink H.P."/>
            <person name="Van Den Thillart G.E."/>
            <person name="Jansen H."/>
            <person name="Zahm M."/>
            <person name="Klopp C."/>
            <person name="Cedric C."/>
            <person name="Louis A."/>
            <person name="Berthelot C."/>
            <person name="Parey E."/>
            <person name="Roest Crollius H."/>
            <person name="Montfort J."/>
            <person name="Robinson-Rechavi M."/>
            <person name="Bucao C."/>
            <person name="Bouchez O."/>
            <person name="Gislard M."/>
            <person name="Lluch J."/>
            <person name="Milhes M."/>
            <person name="Lampietro C."/>
            <person name="Lopez Roques C."/>
            <person name="Donnadieu C."/>
            <person name="Braasch I."/>
            <person name="Desvignes T."/>
            <person name="Postlethwait J."/>
            <person name="Bobe J."/>
            <person name="Guiguen Y."/>
            <person name="Dirks R."/>
        </authorList>
    </citation>
    <scope>NUCLEOTIDE SEQUENCE</scope>
    <source>
        <strain evidence="2">Tag_6206</strain>
        <tissue evidence="2">Liver</tissue>
    </source>
</reference>
<feature type="compositionally biased region" description="Low complexity" evidence="1">
    <location>
        <begin position="157"/>
        <end position="167"/>
    </location>
</feature>
<protein>
    <submittedName>
        <fullName evidence="2">Uncharacterized protein</fullName>
    </submittedName>
</protein>
<dbReference type="AlphaFoldDB" id="A0A9D3RYQ1"/>